<feature type="transmembrane region" description="Helical" evidence="1">
    <location>
        <begin position="64"/>
        <end position="88"/>
    </location>
</feature>
<dbReference type="GeneID" id="94493329"/>
<reference evidence="2" key="1">
    <citation type="submission" date="2023-11" db="EMBL/GenBank/DDBJ databases">
        <title>Completed genome sequence of Mycoplasma equirhinis type strain M432/72.</title>
        <authorList>
            <person name="Spergser J."/>
        </authorList>
    </citation>
    <scope>NUCLEOTIDE SEQUENCE [LARGE SCALE GENOMIC DNA]</scope>
    <source>
        <strain evidence="2">M432/72</strain>
    </source>
</reference>
<dbReference type="Proteomes" id="UP001303601">
    <property type="component" value="Chromosome"/>
</dbReference>
<gene>
    <name evidence="2" type="ORF">R9B83_00420</name>
</gene>
<protein>
    <submittedName>
        <fullName evidence="2">Uncharacterized protein</fullName>
    </submittedName>
</protein>
<organism evidence="2 3">
    <name type="scientific">Metamycoplasma equirhinis</name>
    <dbReference type="NCBI Taxonomy" id="92402"/>
    <lineage>
        <taxon>Bacteria</taxon>
        <taxon>Bacillati</taxon>
        <taxon>Mycoplasmatota</taxon>
        <taxon>Mycoplasmoidales</taxon>
        <taxon>Metamycoplasmataceae</taxon>
        <taxon>Metamycoplasma</taxon>
    </lineage>
</organism>
<feature type="transmembrane region" description="Helical" evidence="1">
    <location>
        <begin position="94"/>
        <end position="113"/>
    </location>
</feature>
<evidence type="ECO:0000313" key="2">
    <source>
        <dbReference type="EMBL" id="WPB54030.1"/>
    </source>
</evidence>
<sequence>MKNINLINLDINLALIIAIFIVACVNFIFLYIYTLHFGYLKILKNINKLKFYVDASMFKKLKTFYAIADLSIIFSIIEIVLFICSIIYAGILSILVLVFLISPVFSFILCFNVRGRWKKLIKINLLLKNQHMNSLFRDIKELEFLISDKEIIDEINKWFYSEGKSNFDLYLGYRRYKPNKILKFYSEDKLDYLLLIHFNSMKLWSIITIYDLDIRHINYLRYLIAIEFSIHKEGINDK</sequence>
<keyword evidence="3" id="KW-1185">Reference proteome</keyword>
<keyword evidence="1" id="KW-0472">Membrane</keyword>
<evidence type="ECO:0000313" key="3">
    <source>
        <dbReference type="Proteomes" id="UP001303601"/>
    </source>
</evidence>
<dbReference type="EMBL" id="CP137845">
    <property type="protein sequence ID" value="WPB54030.1"/>
    <property type="molecule type" value="Genomic_DNA"/>
</dbReference>
<evidence type="ECO:0000256" key="1">
    <source>
        <dbReference type="SAM" id="Phobius"/>
    </source>
</evidence>
<keyword evidence="1" id="KW-1133">Transmembrane helix</keyword>
<feature type="transmembrane region" description="Helical" evidence="1">
    <location>
        <begin position="12"/>
        <end position="43"/>
    </location>
</feature>
<accession>A0ABZ0PAX8</accession>
<keyword evidence="1" id="KW-0812">Transmembrane</keyword>
<name>A0ABZ0PAX8_9BACT</name>
<proteinExistence type="predicted"/>
<dbReference type="PROSITE" id="PS51257">
    <property type="entry name" value="PROKAR_LIPOPROTEIN"/>
    <property type="match status" value="1"/>
</dbReference>
<dbReference type="RefSeq" id="WP_140031415.1">
    <property type="nucleotide sequence ID" value="NZ_CP137845.1"/>
</dbReference>